<comment type="subcellular location">
    <subcellularLocation>
        <location evidence="2">Cell membrane</location>
        <topology evidence="2">Multi-pass membrane protein</topology>
    </subcellularLocation>
</comment>
<evidence type="ECO:0000259" key="14">
    <source>
        <dbReference type="Pfam" id="PF01292"/>
    </source>
</evidence>
<keyword evidence="11 13" id="KW-0472">Membrane</keyword>
<comment type="similarity">
    <text evidence="12">Belongs to the cytochrome b561 family.</text>
</comment>
<keyword evidence="6 13" id="KW-0812">Transmembrane</keyword>
<dbReference type="EMBL" id="JBBKZU010000011">
    <property type="protein sequence ID" value="MEJ8814170.1"/>
    <property type="molecule type" value="Genomic_DNA"/>
</dbReference>
<reference evidence="15 16" key="1">
    <citation type="submission" date="2024-03" db="EMBL/GenBank/DDBJ databases">
        <title>Novel species of the genus Variovorax.</title>
        <authorList>
            <person name="Liu Q."/>
            <person name="Xin Y.-H."/>
        </authorList>
    </citation>
    <scope>NUCLEOTIDE SEQUENCE [LARGE SCALE GENOMIC DNA]</scope>
    <source>
        <strain evidence="15 16">KACC 18899</strain>
    </source>
</reference>
<keyword evidence="10" id="KW-0408">Iron</keyword>
<keyword evidence="5" id="KW-0349">Heme</keyword>
<evidence type="ECO:0000313" key="16">
    <source>
        <dbReference type="Proteomes" id="UP001365846"/>
    </source>
</evidence>
<dbReference type="PANTHER" id="PTHR30529:SF1">
    <property type="entry name" value="CYTOCHROME B561 HOMOLOG 2"/>
    <property type="match status" value="1"/>
</dbReference>
<evidence type="ECO:0000256" key="6">
    <source>
        <dbReference type="ARBA" id="ARBA00022692"/>
    </source>
</evidence>
<evidence type="ECO:0000256" key="7">
    <source>
        <dbReference type="ARBA" id="ARBA00022723"/>
    </source>
</evidence>
<evidence type="ECO:0000256" key="1">
    <source>
        <dbReference type="ARBA" id="ARBA00001970"/>
    </source>
</evidence>
<dbReference type="Gene3D" id="1.20.950.20">
    <property type="entry name" value="Transmembrane di-heme cytochromes, Chain C"/>
    <property type="match status" value="1"/>
</dbReference>
<dbReference type="Proteomes" id="UP001365846">
    <property type="component" value="Unassembled WGS sequence"/>
</dbReference>
<dbReference type="InterPro" id="IPR052168">
    <property type="entry name" value="Cytochrome_b561_oxidase"/>
</dbReference>
<keyword evidence="4" id="KW-1003">Cell membrane</keyword>
<dbReference type="InterPro" id="IPR016174">
    <property type="entry name" value="Di-haem_cyt_TM"/>
</dbReference>
<keyword evidence="8" id="KW-0249">Electron transport</keyword>
<comment type="cofactor">
    <cofactor evidence="1">
        <name>heme b</name>
        <dbReference type="ChEBI" id="CHEBI:60344"/>
    </cofactor>
</comment>
<protein>
    <submittedName>
        <fullName evidence="15">Cytochrome b</fullName>
    </submittedName>
</protein>
<dbReference type="Pfam" id="PF01292">
    <property type="entry name" value="Ni_hydr_CYTB"/>
    <property type="match status" value="1"/>
</dbReference>
<feature type="transmembrane region" description="Helical" evidence="13">
    <location>
        <begin position="108"/>
        <end position="137"/>
    </location>
</feature>
<organism evidence="15 16">
    <name type="scientific">Variovorax ureilyticus</name>
    <dbReference type="NCBI Taxonomy" id="1836198"/>
    <lineage>
        <taxon>Bacteria</taxon>
        <taxon>Pseudomonadati</taxon>
        <taxon>Pseudomonadota</taxon>
        <taxon>Betaproteobacteria</taxon>
        <taxon>Burkholderiales</taxon>
        <taxon>Comamonadaceae</taxon>
        <taxon>Variovorax</taxon>
    </lineage>
</organism>
<evidence type="ECO:0000256" key="2">
    <source>
        <dbReference type="ARBA" id="ARBA00004651"/>
    </source>
</evidence>
<evidence type="ECO:0000256" key="10">
    <source>
        <dbReference type="ARBA" id="ARBA00023004"/>
    </source>
</evidence>
<evidence type="ECO:0000256" key="11">
    <source>
        <dbReference type="ARBA" id="ARBA00023136"/>
    </source>
</evidence>
<feature type="transmembrane region" description="Helical" evidence="13">
    <location>
        <begin position="61"/>
        <end position="81"/>
    </location>
</feature>
<accession>A0ABU8VKI4</accession>
<evidence type="ECO:0000256" key="5">
    <source>
        <dbReference type="ARBA" id="ARBA00022617"/>
    </source>
</evidence>
<evidence type="ECO:0000256" key="9">
    <source>
        <dbReference type="ARBA" id="ARBA00022989"/>
    </source>
</evidence>
<keyword evidence="7" id="KW-0479">Metal-binding</keyword>
<gene>
    <name evidence="15" type="ORF">WKW77_24000</name>
</gene>
<dbReference type="InterPro" id="IPR011577">
    <property type="entry name" value="Cyt_b561_bac/Ni-Hgenase"/>
</dbReference>
<evidence type="ECO:0000256" key="4">
    <source>
        <dbReference type="ARBA" id="ARBA00022475"/>
    </source>
</evidence>
<keyword evidence="16" id="KW-1185">Reference proteome</keyword>
<evidence type="ECO:0000256" key="13">
    <source>
        <dbReference type="SAM" id="Phobius"/>
    </source>
</evidence>
<evidence type="ECO:0000256" key="3">
    <source>
        <dbReference type="ARBA" id="ARBA00022448"/>
    </source>
</evidence>
<keyword evidence="3" id="KW-0813">Transport</keyword>
<name>A0ABU8VKI4_9BURK</name>
<proteinExistence type="inferred from homology"/>
<feature type="domain" description="Cytochrome b561 bacterial/Ni-hydrogenase" evidence="14">
    <location>
        <begin position="23"/>
        <end position="192"/>
    </location>
</feature>
<keyword evidence="9 13" id="KW-1133">Transmembrane helix</keyword>
<comment type="caution">
    <text evidence="15">The sequence shown here is derived from an EMBL/GenBank/DDBJ whole genome shotgun (WGS) entry which is preliminary data.</text>
</comment>
<dbReference type="RefSeq" id="WP_340359396.1">
    <property type="nucleotide sequence ID" value="NZ_JBBKZU010000011.1"/>
</dbReference>
<feature type="transmembrane region" description="Helical" evidence="13">
    <location>
        <begin position="29"/>
        <end position="49"/>
    </location>
</feature>
<evidence type="ECO:0000256" key="8">
    <source>
        <dbReference type="ARBA" id="ARBA00022982"/>
    </source>
</evidence>
<sequence>MRSMPTSHWTDQPNSPASSGAGWSAVARFLHWTIAVLILAQFVVGWMAVSWRLSPTKLDLFVWHKSTGMLVLALVVVRLAWRATHRAPALPSSMPHWERIAAHLTHGLLYVAMIAIPLTGWVVSSAAGVPFSIYWRIPLPSIAKTDQHLAEVVADVHGALGIALIVLLVMHVAAALRHHYIKHDDVLVRMLPWRRTSR</sequence>
<dbReference type="PANTHER" id="PTHR30529">
    <property type="entry name" value="CYTOCHROME B561"/>
    <property type="match status" value="1"/>
</dbReference>
<evidence type="ECO:0000313" key="15">
    <source>
        <dbReference type="EMBL" id="MEJ8814170.1"/>
    </source>
</evidence>
<feature type="transmembrane region" description="Helical" evidence="13">
    <location>
        <begin position="157"/>
        <end position="176"/>
    </location>
</feature>
<evidence type="ECO:0000256" key="12">
    <source>
        <dbReference type="ARBA" id="ARBA00037975"/>
    </source>
</evidence>
<dbReference type="SUPFAM" id="SSF81342">
    <property type="entry name" value="Transmembrane di-heme cytochromes"/>
    <property type="match status" value="1"/>
</dbReference>